<dbReference type="OrthoDB" id="447173at2759"/>
<dbReference type="GO" id="GO:0045505">
    <property type="term" value="F:dynein intermediate chain binding"/>
    <property type="evidence" value="ECO:0007669"/>
    <property type="project" value="InterPro"/>
</dbReference>
<evidence type="ECO:0000256" key="2">
    <source>
        <dbReference type="SAM" id="MobiDB-lite"/>
    </source>
</evidence>
<feature type="region of interest" description="Disordered" evidence="2">
    <location>
        <begin position="173"/>
        <end position="217"/>
    </location>
</feature>
<comment type="caution">
    <text evidence="3">The sequence shown here is derived from an EMBL/GenBank/DDBJ whole genome shotgun (WGS) entry which is preliminary data.</text>
</comment>
<feature type="region of interest" description="Disordered" evidence="2">
    <location>
        <begin position="603"/>
        <end position="622"/>
    </location>
</feature>
<dbReference type="PANTHER" id="PTHR45703:SF36">
    <property type="entry name" value="DYNEIN HEAVY CHAIN, CYTOPLASMIC"/>
    <property type="match status" value="1"/>
</dbReference>
<evidence type="ECO:0000256" key="1">
    <source>
        <dbReference type="SAM" id="Coils"/>
    </source>
</evidence>
<reference evidence="3 4" key="1">
    <citation type="journal article" date="2018" name="BMC Genomics">
        <title>Genomic comparison of Trypanosoma conorhini and Trypanosoma rangeli to Trypanosoma cruzi strains of high and low virulence.</title>
        <authorList>
            <person name="Bradwell K.R."/>
            <person name="Koparde V.N."/>
            <person name="Matveyev A.V."/>
            <person name="Serrano M.G."/>
            <person name="Alves J.M."/>
            <person name="Parikh H."/>
            <person name="Huang B."/>
            <person name="Lee V."/>
            <person name="Espinosa-Alvarez O."/>
            <person name="Ortiz P.A."/>
            <person name="Costa-Martins A.G."/>
            <person name="Teixeira M.M."/>
            <person name="Buck G.A."/>
        </authorList>
    </citation>
    <scope>NUCLEOTIDE SEQUENCE [LARGE SCALE GENOMIC DNA]</scope>
    <source>
        <strain evidence="3 4">025E</strain>
    </source>
</reference>
<dbReference type="PANTHER" id="PTHR45703">
    <property type="entry name" value="DYNEIN HEAVY CHAIN"/>
    <property type="match status" value="1"/>
</dbReference>
<dbReference type="EMBL" id="MKKU01000050">
    <property type="protein sequence ID" value="RNF26254.1"/>
    <property type="molecule type" value="Genomic_DNA"/>
</dbReference>
<dbReference type="GO" id="GO:0051959">
    <property type="term" value="F:dynein light intermediate chain binding"/>
    <property type="evidence" value="ECO:0007669"/>
    <property type="project" value="InterPro"/>
</dbReference>
<feature type="compositionally biased region" description="Basic and acidic residues" evidence="2">
    <location>
        <begin position="607"/>
        <end position="622"/>
    </location>
</feature>
<dbReference type="GO" id="GO:0007018">
    <property type="term" value="P:microtubule-based movement"/>
    <property type="evidence" value="ECO:0007669"/>
    <property type="project" value="InterPro"/>
</dbReference>
<protein>
    <submittedName>
        <fullName evidence="3">Dynein heavy chain, cytosolic</fullName>
    </submittedName>
</protein>
<dbReference type="Proteomes" id="UP000284403">
    <property type="component" value="Unassembled WGS sequence"/>
</dbReference>
<dbReference type="GeneID" id="40315081"/>
<evidence type="ECO:0000313" key="3">
    <source>
        <dbReference type="EMBL" id="RNF26254.1"/>
    </source>
</evidence>
<proteinExistence type="predicted"/>
<keyword evidence="4" id="KW-1185">Reference proteome</keyword>
<dbReference type="RefSeq" id="XP_029231460.1">
    <property type="nucleotide sequence ID" value="XM_029368408.1"/>
</dbReference>
<dbReference type="Gene3D" id="1.20.920.20">
    <property type="match status" value="1"/>
</dbReference>
<organism evidence="3 4">
    <name type="scientific">Trypanosoma conorhini</name>
    <dbReference type="NCBI Taxonomy" id="83891"/>
    <lineage>
        <taxon>Eukaryota</taxon>
        <taxon>Discoba</taxon>
        <taxon>Euglenozoa</taxon>
        <taxon>Kinetoplastea</taxon>
        <taxon>Metakinetoplastina</taxon>
        <taxon>Trypanosomatida</taxon>
        <taxon>Trypanosomatidae</taxon>
        <taxon>Trypanosoma</taxon>
    </lineage>
</organism>
<dbReference type="AlphaFoldDB" id="A0A422Q8H4"/>
<feature type="compositionally biased region" description="Low complexity" evidence="2">
    <location>
        <begin position="194"/>
        <end position="203"/>
    </location>
</feature>
<accession>A0A422Q8H4</accession>
<name>A0A422Q8H4_9TRYP</name>
<gene>
    <name evidence="3" type="ORF">Tco025E_01470</name>
</gene>
<feature type="region of interest" description="Disordered" evidence="2">
    <location>
        <begin position="335"/>
        <end position="391"/>
    </location>
</feature>
<feature type="coiled-coil region" evidence="1">
    <location>
        <begin position="412"/>
        <end position="548"/>
    </location>
</feature>
<dbReference type="GO" id="GO:0030286">
    <property type="term" value="C:dynein complex"/>
    <property type="evidence" value="ECO:0007669"/>
    <property type="project" value="InterPro"/>
</dbReference>
<sequence>MEAAADAAEQVLADVRARINEVEASDWREIRCYPKPPYIVVLVMKAVLTVIGERCVSWGQIQGVIRSPEFVRTVAQFDPAKLSAATKASIQRQFLSNPRFTYGDAMSGSQALGYLQQWVVAQLETSSAAENLAAYDVQHLNEWVEITGLEDQLAALQRAVLRYAAEEERLRARLEGRPTPASVEAGQAAQSPRDGAAAAAAAEGEGDAADSRTAEDVDDVDGTGAIWSFAEDSVVTLHAAVLCNYGKPESLVTRLTAEQVQELKGALKGRATGWKEQQRADAAHRKLQAALEGLRGEHGRTLQRLRELESGRHETQRELEERQRELEKLNQAITEAGVPLHPSRPSSTSSPSYPTPRSLRRRTPQLRALSPTAGSAVGPREDEAAEDPAVKVEDLENRLRRALHENPTAAQVQLLEDDLRAVQEELRYAKEELDNFRTANAPNYYTSSALQMDKASTPEAQLAAAQRQIEELEAELEEALRQGTRQPVPPLQLRATGEGNAAAGELQTRIQQLSDELQRQRRDAENFAEQLNAELHAHEATRQKLADKQRELTALWDRQCEAEGEKESTHAALRENERQLETLRVHLRAQEAEERKLQEKLQAACQEEGRRGSQSKSADERRALQLQEVVRRLRDESERQSREAKATEKVLEEVRARLGAAVAA</sequence>
<feature type="coiled-coil region" evidence="1">
    <location>
        <begin position="146"/>
        <end position="173"/>
    </location>
</feature>
<evidence type="ECO:0000313" key="4">
    <source>
        <dbReference type="Proteomes" id="UP000284403"/>
    </source>
</evidence>
<dbReference type="InterPro" id="IPR026983">
    <property type="entry name" value="DHC"/>
</dbReference>
<feature type="compositionally biased region" description="Low complexity" evidence="2">
    <location>
        <begin position="339"/>
        <end position="357"/>
    </location>
</feature>
<keyword evidence="1" id="KW-0175">Coiled coil</keyword>